<protein>
    <submittedName>
        <fullName evidence="2">Tetratricopeptide-like helical</fullName>
    </submittedName>
</protein>
<keyword evidence="3" id="KW-1185">Reference proteome</keyword>
<organism evidence="2 3">
    <name type="scientific">Penicillium camemberti (strain FM 013)</name>
    <dbReference type="NCBI Taxonomy" id="1429867"/>
    <lineage>
        <taxon>Eukaryota</taxon>
        <taxon>Fungi</taxon>
        <taxon>Dikarya</taxon>
        <taxon>Ascomycota</taxon>
        <taxon>Pezizomycotina</taxon>
        <taxon>Eurotiomycetes</taxon>
        <taxon>Eurotiomycetidae</taxon>
        <taxon>Eurotiales</taxon>
        <taxon>Aspergillaceae</taxon>
        <taxon>Penicillium</taxon>
    </lineage>
</organism>
<dbReference type="EMBL" id="HG793149">
    <property type="protein sequence ID" value="CRL25725.1"/>
    <property type="molecule type" value="Genomic_DNA"/>
</dbReference>
<name>A0A0G4PH70_PENC3</name>
<dbReference type="SMART" id="SM00028">
    <property type="entry name" value="TPR"/>
    <property type="match status" value="3"/>
</dbReference>
<dbReference type="InterPro" id="IPR019734">
    <property type="entry name" value="TPR_rpt"/>
</dbReference>
<accession>A0A0G4PH70</accession>
<dbReference type="STRING" id="1429867.A0A0G4PH70"/>
<reference evidence="2 3" key="1">
    <citation type="journal article" date="2014" name="Nat. Commun.">
        <title>Multiple recent horizontal transfers of a large genomic region in cheese making fungi.</title>
        <authorList>
            <person name="Cheeseman K."/>
            <person name="Ropars J."/>
            <person name="Renault P."/>
            <person name="Dupont J."/>
            <person name="Gouzy J."/>
            <person name="Branca A."/>
            <person name="Abraham A.L."/>
            <person name="Ceppi M."/>
            <person name="Conseiller E."/>
            <person name="Debuchy R."/>
            <person name="Malagnac F."/>
            <person name="Goarin A."/>
            <person name="Silar P."/>
            <person name="Lacoste S."/>
            <person name="Sallet E."/>
            <person name="Bensimon A."/>
            <person name="Giraud T."/>
            <person name="Brygoo Y."/>
        </authorList>
    </citation>
    <scope>NUCLEOTIDE SEQUENCE [LARGE SCALE GENOMIC DNA]</scope>
    <source>
        <strain evidence="3">FM 013</strain>
    </source>
</reference>
<dbReference type="PANTHER" id="PTHR45588:SF1">
    <property type="entry name" value="WW DOMAIN-CONTAINING PROTEIN"/>
    <property type="match status" value="1"/>
</dbReference>
<dbReference type="Gene3D" id="1.25.40.10">
    <property type="entry name" value="Tetratricopeptide repeat domain"/>
    <property type="match status" value="2"/>
</dbReference>
<evidence type="ECO:0000313" key="2">
    <source>
        <dbReference type="EMBL" id="CRL25725.1"/>
    </source>
</evidence>
<dbReference type="SUPFAM" id="SSF48452">
    <property type="entry name" value="TPR-like"/>
    <property type="match status" value="2"/>
</dbReference>
<sequence length="565" mass="63437">MTNEYLALGTYSRSVNTTSADAQCWFDRGLRWAYAFNHDESVRCFTRAIEFDPECAMAHWGIAYARGPNYNKAWIRFDKSDLKATCHATKAALEKACALTAGSKSVEATLITATVSRFPPGDSKDSYDDVDFNALNLAYADAMRYVYQEFPDDIDVIALFSEALMCLSPRAFWDIVTGEPIASGSVEARTVLEKGMSFQTSENHPHLFHLYIHLMEMSPFPLKALPMADNLRRLVPEASHLLHMVSHIDSTCGDYRRAIDTNREAMAADDKYFYNGSRPFGMFTLYRAHNIFALAYSAMISGRQKDAIAAAQRLSELLTPELFEMTSPPMADWAESYVGTIAHVLVRFGRWEEILQLEIPTRQDLYCSTTAVIFYARGIALSVLGRTDEAVTQQRYFEIARSCVPTSRLNSLPARQVDVLKVAAAMLEGEIQYRKGNFGSAFASLQEAVSCEDAIPYTEPPPWMQPARHALGALLLEQNHVQQAEAVYRDDLGFGDLPRRRCRVSNVWGLQGLHECLMRNGKHEQAQIIRLQRDIAMASADVHIDVSCLCRKRAWSEGTACCSEN</sequence>
<feature type="repeat" description="TPR" evidence="1">
    <location>
        <begin position="22"/>
        <end position="55"/>
    </location>
</feature>
<dbReference type="PROSITE" id="PS50005">
    <property type="entry name" value="TPR"/>
    <property type="match status" value="1"/>
</dbReference>
<dbReference type="AlphaFoldDB" id="A0A0G4PH70"/>
<evidence type="ECO:0000313" key="3">
    <source>
        <dbReference type="Proteomes" id="UP000053732"/>
    </source>
</evidence>
<dbReference type="Proteomes" id="UP000053732">
    <property type="component" value="Unassembled WGS sequence"/>
</dbReference>
<keyword evidence="1" id="KW-0802">TPR repeat</keyword>
<evidence type="ECO:0000256" key="1">
    <source>
        <dbReference type="PROSITE-ProRule" id="PRU00339"/>
    </source>
</evidence>
<dbReference type="PANTHER" id="PTHR45588">
    <property type="entry name" value="TPR DOMAIN-CONTAINING PROTEIN"/>
    <property type="match status" value="1"/>
</dbReference>
<gene>
    <name evidence="2" type="ORF">PCAMFM013_S016g000006</name>
</gene>
<proteinExistence type="predicted"/>
<dbReference type="InterPro" id="IPR011990">
    <property type="entry name" value="TPR-like_helical_dom_sf"/>
</dbReference>